<evidence type="ECO:0000313" key="1">
    <source>
        <dbReference type="EMBL" id="SDD95406.1"/>
    </source>
</evidence>
<proteinExistence type="predicted"/>
<evidence type="ECO:0000313" key="2">
    <source>
        <dbReference type="Proteomes" id="UP000199245"/>
    </source>
</evidence>
<dbReference type="EMBL" id="FMZW01000017">
    <property type="protein sequence ID" value="SDD95406.1"/>
    <property type="molecule type" value="Genomic_DNA"/>
</dbReference>
<reference evidence="1 2" key="1">
    <citation type="submission" date="2016-10" db="EMBL/GenBank/DDBJ databases">
        <authorList>
            <person name="de Groot N.N."/>
        </authorList>
    </citation>
    <scope>NUCLEOTIDE SEQUENCE [LARGE SCALE GENOMIC DNA]</scope>
    <source>
        <strain evidence="1 2">R5</strain>
    </source>
</reference>
<gene>
    <name evidence="1" type="ORF">SAMN05216337_1017144</name>
</gene>
<organism evidence="1 2">
    <name type="scientific">Bradyrhizobium brasilense</name>
    <dbReference type="NCBI Taxonomy" id="1419277"/>
    <lineage>
        <taxon>Bacteria</taxon>
        <taxon>Pseudomonadati</taxon>
        <taxon>Pseudomonadota</taxon>
        <taxon>Alphaproteobacteria</taxon>
        <taxon>Hyphomicrobiales</taxon>
        <taxon>Nitrobacteraceae</taxon>
        <taxon>Bradyrhizobium</taxon>
    </lineage>
</organism>
<dbReference type="RefSeq" id="WP_092084081.1">
    <property type="nucleotide sequence ID" value="NZ_FMZW01000017.1"/>
</dbReference>
<sequence length="291" mass="32004">MNLPADIANQALDAIGINQEIGDLQEGTRPARVLLRAYGQCLRQLLRSAHWDFARKTAPLTMLADASGQTPDVGTMVPVPWQYEYAYPEDCMKVRFVPWNGPGLNSAVPNNNIQIPTTPLTTGQAPNLPGQRLRPSRFTIATDPNYPPAEGQEFWTVQGVSPTGRTVVLSNVKNALVVYTALMVYPSVWDPLFRAAMVAYLGSEVVLALHDDKKFALTLRAQQIGVVKQKLTEARMIDGNEGWYSSDIRVDWMDFRNARGWGGAGAWGEGEGLGVIGYGWDRCNFADGSAY</sequence>
<accession>A0A1G6Z0Q7</accession>
<name>A0A1G6Z0Q7_9BRAD</name>
<dbReference type="AlphaFoldDB" id="A0A1G6Z0Q7"/>
<protein>
    <submittedName>
        <fullName evidence="1">Uncharacterized protein</fullName>
    </submittedName>
</protein>
<dbReference type="Proteomes" id="UP000199245">
    <property type="component" value="Unassembled WGS sequence"/>
</dbReference>